<dbReference type="InterPro" id="IPR017441">
    <property type="entry name" value="Protein_kinase_ATP_BS"/>
</dbReference>
<evidence type="ECO:0000313" key="10">
    <source>
        <dbReference type="Proteomes" id="UP000252770"/>
    </source>
</evidence>
<evidence type="ECO:0000313" key="9">
    <source>
        <dbReference type="EMBL" id="RCK70712.1"/>
    </source>
</evidence>
<organism evidence="9 10">
    <name type="scientific">Desertihabitans brevis</name>
    <dbReference type="NCBI Taxonomy" id="2268447"/>
    <lineage>
        <taxon>Bacteria</taxon>
        <taxon>Bacillati</taxon>
        <taxon>Actinomycetota</taxon>
        <taxon>Actinomycetes</taxon>
        <taxon>Propionibacteriales</taxon>
        <taxon>Propionibacteriaceae</taxon>
        <taxon>Desertihabitans</taxon>
    </lineage>
</organism>
<dbReference type="EC" id="2.7.11.1" evidence="1"/>
<keyword evidence="2 9" id="KW-0723">Serine/threonine-protein kinase</keyword>
<dbReference type="Proteomes" id="UP000252770">
    <property type="component" value="Unassembled WGS sequence"/>
</dbReference>
<sequence>MTQVGRYRLVRRLGVGSFATVWLAAGPGGEVAVKVLAENWAVDADVRARFLAEARLLQRIADPRLVAVHEIGTLPDGRPWFAMDHCPGGSLDDLRRQRLPADRALRLTAEAARCLHVLHEHGVVHRDVTPGNLLLDADGRVRLADLGVAKDLSVGTGSTMTAGTPAYMAWEQATGGALDRRCDVYSLACVGYALLTGRPPFPVRTLADLVARGPDARPPAVAEAVACRPGWTTCWEPR</sequence>
<gene>
    <name evidence="9" type="ORF">DT076_04715</name>
</gene>
<dbReference type="InterPro" id="IPR000719">
    <property type="entry name" value="Prot_kinase_dom"/>
</dbReference>
<dbReference type="InterPro" id="IPR008266">
    <property type="entry name" value="Tyr_kinase_AS"/>
</dbReference>
<dbReference type="GO" id="GO:0005524">
    <property type="term" value="F:ATP binding"/>
    <property type="evidence" value="ECO:0007669"/>
    <property type="project" value="UniProtKB-UniRule"/>
</dbReference>
<evidence type="ECO:0000256" key="6">
    <source>
        <dbReference type="ARBA" id="ARBA00022840"/>
    </source>
</evidence>
<evidence type="ECO:0000259" key="8">
    <source>
        <dbReference type="PROSITE" id="PS50011"/>
    </source>
</evidence>
<dbReference type="Pfam" id="PF00069">
    <property type="entry name" value="Pkinase"/>
    <property type="match status" value="1"/>
</dbReference>
<evidence type="ECO:0000256" key="2">
    <source>
        <dbReference type="ARBA" id="ARBA00022527"/>
    </source>
</evidence>
<dbReference type="InterPro" id="IPR011009">
    <property type="entry name" value="Kinase-like_dom_sf"/>
</dbReference>
<dbReference type="PROSITE" id="PS00107">
    <property type="entry name" value="PROTEIN_KINASE_ATP"/>
    <property type="match status" value="1"/>
</dbReference>
<name>A0A367Z0C3_9ACTN</name>
<dbReference type="PANTHER" id="PTHR43289">
    <property type="entry name" value="MITOGEN-ACTIVATED PROTEIN KINASE KINASE KINASE 20-RELATED"/>
    <property type="match status" value="1"/>
</dbReference>
<evidence type="ECO:0000256" key="4">
    <source>
        <dbReference type="ARBA" id="ARBA00022741"/>
    </source>
</evidence>
<evidence type="ECO:0000256" key="3">
    <source>
        <dbReference type="ARBA" id="ARBA00022679"/>
    </source>
</evidence>
<keyword evidence="3" id="KW-0808">Transferase</keyword>
<dbReference type="PANTHER" id="PTHR43289:SF6">
    <property type="entry name" value="SERINE_THREONINE-PROTEIN KINASE NEKL-3"/>
    <property type="match status" value="1"/>
</dbReference>
<keyword evidence="4 7" id="KW-0547">Nucleotide-binding</keyword>
<feature type="domain" description="Protein kinase" evidence="8">
    <location>
        <begin position="7"/>
        <end position="238"/>
    </location>
</feature>
<dbReference type="RefSeq" id="WP_114125482.1">
    <property type="nucleotide sequence ID" value="NZ_QOUI01000002.1"/>
</dbReference>
<reference evidence="9 10" key="1">
    <citation type="submission" date="2018-07" db="EMBL/GenBank/DDBJ databases">
        <title>Desertimonas flava gen. nov. sp. nov.</title>
        <authorList>
            <person name="Liu S."/>
        </authorList>
    </citation>
    <scope>NUCLEOTIDE SEQUENCE [LARGE SCALE GENOMIC DNA]</scope>
    <source>
        <strain evidence="9 10">16Sb5-5</strain>
    </source>
</reference>
<dbReference type="PROSITE" id="PS00109">
    <property type="entry name" value="PROTEIN_KINASE_TYR"/>
    <property type="match status" value="1"/>
</dbReference>
<evidence type="ECO:0000256" key="5">
    <source>
        <dbReference type="ARBA" id="ARBA00022777"/>
    </source>
</evidence>
<keyword evidence="10" id="KW-1185">Reference proteome</keyword>
<feature type="binding site" evidence="7">
    <location>
        <position position="34"/>
    </location>
    <ligand>
        <name>ATP</name>
        <dbReference type="ChEBI" id="CHEBI:30616"/>
    </ligand>
</feature>
<dbReference type="GO" id="GO:0004674">
    <property type="term" value="F:protein serine/threonine kinase activity"/>
    <property type="evidence" value="ECO:0007669"/>
    <property type="project" value="UniProtKB-KW"/>
</dbReference>
<evidence type="ECO:0000256" key="1">
    <source>
        <dbReference type="ARBA" id="ARBA00012513"/>
    </source>
</evidence>
<keyword evidence="5 9" id="KW-0418">Kinase</keyword>
<comment type="caution">
    <text evidence="9">The sequence shown here is derived from an EMBL/GenBank/DDBJ whole genome shotgun (WGS) entry which is preliminary data.</text>
</comment>
<dbReference type="Gene3D" id="1.10.510.10">
    <property type="entry name" value="Transferase(Phosphotransferase) domain 1"/>
    <property type="match status" value="1"/>
</dbReference>
<protein>
    <recommendedName>
        <fullName evidence="1">non-specific serine/threonine protein kinase</fullName>
        <ecNumber evidence="1">2.7.11.1</ecNumber>
    </recommendedName>
</protein>
<keyword evidence="6 7" id="KW-0067">ATP-binding</keyword>
<dbReference type="SUPFAM" id="SSF56112">
    <property type="entry name" value="Protein kinase-like (PK-like)"/>
    <property type="match status" value="1"/>
</dbReference>
<dbReference type="CDD" id="cd14014">
    <property type="entry name" value="STKc_PknB_like"/>
    <property type="match status" value="1"/>
</dbReference>
<accession>A0A367Z0C3</accession>
<dbReference type="PROSITE" id="PS50011">
    <property type="entry name" value="PROTEIN_KINASE_DOM"/>
    <property type="match status" value="1"/>
</dbReference>
<proteinExistence type="predicted"/>
<dbReference type="EMBL" id="QOUI01000002">
    <property type="protein sequence ID" value="RCK70712.1"/>
    <property type="molecule type" value="Genomic_DNA"/>
</dbReference>
<dbReference type="Gene3D" id="3.30.200.20">
    <property type="entry name" value="Phosphorylase Kinase, domain 1"/>
    <property type="match status" value="1"/>
</dbReference>
<dbReference type="AlphaFoldDB" id="A0A367Z0C3"/>
<evidence type="ECO:0000256" key="7">
    <source>
        <dbReference type="PROSITE-ProRule" id="PRU10141"/>
    </source>
</evidence>